<dbReference type="InterPro" id="IPR051680">
    <property type="entry name" value="ATP-dep_Glu-Cys_Ligase-2"/>
</dbReference>
<gene>
    <name evidence="2" type="ORF">FHS74_001129</name>
</gene>
<accession>A0A7X0AXT5</accession>
<organism evidence="2 3">
    <name type="scientific">Nitrospirillum iridis</name>
    <dbReference type="NCBI Taxonomy" id="765888"/>
    <lineage>
        <taxon>Bacteria</taxon>
        <taxon>Pseudomonadati</taxon>
        <taxon>Pseudomonadota</taxon>
        <taxon>Alphaproteobacteria</taxon>
        <taxon>Rhodospirillales</taxon>
        <taxon>Azospirillaceae</taxon>
        <taxon>Nitrospirillum</taxon>
    </lineage>
</organism>
<keyword evidence="3" id="KW-1185">Reference proteome</keyword>
<evidence type="ECO:0000313" key="3">
    <source>
        <dbReference type="Proteomes" id="UP000539175"/>
    </source>
</evidence>
<dbReference type="EMBL" id="JACIIZ010000003">
    <property type="protein sequence ID" value="MBB6250584.1"/>
    <property type="molecule type" value="Genomic_DNA"/>
</dbReference>
<feature type="domain" description="DUF403" evidence="1">
    <location>
        <begin position="1"/>
        <end position="313"/>
    </location>
</feature>
<evidence type="ECO:0000259" key="1">
    <source>
        <dbReference type="Pfam" id="PF04168"/>
    </source>
</evidence>
<dbReference type="PANTHER" id="PTHR34595:SF7">
    <property type="entry name" value="SLL1039 PROTEIN"/>
    <property type="match status" value="1"/>
</dbReference>
<proteinExistence type="predicted"/>
<evidence type="ECO:0000313" key="2">
    <source>
        <dbReference type="EMBL" id="MBB6250584.1"/>
    </source>
</evidence>
<protein>
    <submittedName>
        <fullName evidence="2">Putative alpha-E superfamily protein</fullName>
    </submittedName>
</protein>
<dbReference type="InterPro" id="IPR007296">
    <property type="entry name" value="DUF403"/>
</dbReference>
<name>A0A7X0AXT5_9PROT</name>
<dbReference type="Pfam" id="PF04168">
    <property type="entry name" value="Alpha-E"/>
    <property type="match status" value="1"/>
</dbReference>
<dbReference type="RefSeq" id="WP_184798331.1">
    <property type="nucleotide sequence ID" value="NZ_JACIIZ010000003.1"/>
</dbReference>
<dbReference type="Proteomes" id="UP000539175">
    <property type="component" value="Unassembled WGS sequence"/>
</dbReference>
<dbReference type="AlphaFoldDB" id="A0A7X0AXT5"/>
<sequence length="318" mass="36050">MLSRTADGLFWLARYMERSASVARLVQVGNRMSNMSLSLDNPGNEWRSTLVATGTEPGYLAKHGEVVPSLVLDYLVLDPENPSSIVSCIETARRNGRAVRTALTVDTWEALNETWQLTRGMKADRLAADSLPGLLDWVAQRSLLFCGSYANTMLRNDSYLFTHLGTLLERADNTARILDVKYHVLLPDHEGVGGVLDYYQWQSILRAVSALRSYHWVYHDRLKPWLIAELLILKPEMPRSLVACLAHVVDLLEALAVRYGGQRGECHRLAGEIHARLRYGRVEDIFQFGLHEYVTQFIDDMLRLGQEISAFYLNVRST</sequence>
<reference evidence="2 3" key="1">
    <citation type="submission" date="2020-08" db="EMBL/GenBank/DDBJ databases">
        <title>Genomic Encyclopedia of Type Strains, Phase IV (KMG-IV): sequencing the most valuable type-strain genomes for metagenomic binning, comparative biology and taxonomic classification.</title>
        <authorList>
            <person name="Goeker M."/>
        </authorList>
    </citation>
    <scope>NUCLEOTIDE SEQUENCE [LARGE SCALE GENOMIC DNA]</scope>
    <source>
        <strain evidence="2 3">DSM 22198</strain>
    </source>
</reference>
<dbReference type="PANTHER" id="PTHR34595">
    <property type="entry name" value="BLR5612 PROTEIN"/>
    <property type="match status" value="1"/>
</dbReference>
<comment type="caution">
    <text evidence="2">The sequence shown here is derived from an EMBL/GenBank/DDBJ whole genome shotgun (WGS) entry which is preliminary data.</text>
</comment>